<sequence length="272" mass="31434">MAFFGLFNYNKPGPGVDKGETNKNRFFHFFELYFRKFWKLLELNLLFLLCCVPIVTIGPAIAGFTYILRNYADERPTFMVSDFFEAFRKNWKQGVGLFFLDLLVSAVVILSLMFYWKNADQGAWMFIPLGICLLMMVVMFFMRFYAYLMAVTVELKFKHILKNALIFAFLGLRTNVISTFFILLICFPLAWFFPVTVPVIALIGFSTTGFIAVYNSYPYIIRYIVAPHEKKLREERGELDETAGEPDSIFTDVGTKERPAKGGHSGRHKVIK</sequence>
<evidence type="ECO:0000313" key="4">
    <source>
        <dbReference type="Proteomes" id="UP000610760"/>
    </source>
</evidence>
<dbReference type="RefSeq" id="WP_249294965.1">
    <property type="nucleotide sequence ID" value="NZ_JACRSV010000002.1"/>
</dbReference>
<reference evidence="3" key="1">
    <citation type="submission" date="2020-08" db="EMBL/GenBank/DDBJ databases">
        <title>Genome public.</title>
        <authorList>
            <person name="Liu C."/>
            <person name="Sun Q."/>
        </authorList>
    </citation>
    <scope>NUCLEOTIDE SEQUENCE</scope>
    <source>
        <strain evidence="3">NSJ-33</strain>
    </source>
</reference>
<dbReference type="InterPro" id="IPR006938">
    <property type="entry name" value="DUF624"/>
</dbReference>
<dbReference type="Pfam" id="PF04854">
    <property type="entry name" value="DUF624"/>
    <property type="match status" value="1"/>
</dbReference>
<proteinExistence type="predicted"/>
<gene>
    <name evidence="3" type="ORF">H8710_07970</name>
</gene>
<dbReference type="Proteomes" id="UP000610760">
    <property type="component" value="Unassembled WGS sequence"/>
</dbReference>
<keyword evidence="2" id="KW-1133">Transmembrane helix</keyword>
<comment type="caution">
    <text evidence="3">The sequence shown here is derived from an EMBL/GenBank/DDBJ whole genome shotgun (WGS) entry which is preliminary data.</text>
</comment>
<organism evidence="3 4">
    <name type="scientific">Fumia xinanensis</name>
    <dbReference type="NCBI Taxonomy" id="2763659"/>
    <lineage>
        <taxon>Bacteria</taxon>
        <taxon>Bacillati</taxon>
        <taxon>Bacillota</taxon>
        <taxon>Clostridia</taxon>
        <taxon>Eubacteriales</taxon>
        <taxon>Oscillospiraceae</taxon>
        <taxon>Fumia</taxon>
    </lineage>
</organism>
<feature type="region of interest" description="Disordered" evidence="1">
    <location>
        <begin position="236"/>
        <end position="272"/>
    </location>
</feature>
<evidence type="ECO:0000256" key="2">
    <source>
        <dbReference type="SAM" id="Phobius"/>
    </source>
</evidence>
<feature type="transmembrane region" description="Helical" evidence="2">
    <location>
        <begin position="122"/>
        <end position="142"/>
    </location>
</feature>
<keyword evidence="4" id="KW-1185">Reference proteome</keyword>
<keyword evidence="2" id="KW-0812">Transmembrane</keyword>
<feature type="transmembrane region" description="Helical" evidence="2">
    <location>
        <begin position="191"/>
        <end position="214"/>
    </location>
</feature>
<feature type="transmembrane region" description="Helical" evidence="2">
    <location>
        <begin position="45"/>
        <end position="68"/>
    </location>
</feature>
<protein>
    <submittedName>
        <fullName evidence="3">YesL family protein</fullName>
    </submittedName>
</protein>
<keyword evidence="2" id="KW-0472">Membrane</keyword>
<dbReference type="EMBL" id="JACRSV010000002">
    <property type="protein sequence ID" value="MBC8559999.1"/>
    <property type="molecule type" value="Genomic_DNA"/>
</dbReference>
<feature type="transmembrane region" description="Helical" evidence="2">
    <location>
        <begin position="95"/>
        <end position="116"/>
    </location>
</feature>
<dbReference type="AlphaFoldDB" id="A0A926E1P6"/>
<name>A0A926E1P6_9FIRM</name>
<feature type="transmembrane region" description="Helical" evidence="2">
    <location>
        <begin position="163"/>
        <end position="185"/>
    </location>
</feature>
<accession>A0A926E1P6</accession>
<evidence type="ECO:0000313" key="3">
    <source>
        <dbReference type="EMBL" id="MBC8559999.1"/>
    </source>
</evidence>
<evidence type="ECO:0000256" key="1">
    <source>
        <dbReference type="SAM" id="MobiDB-lite"/>
    </source>
</evidence>